<feature type="compositionally biased region" description="Basic and acidic residues" evidence="5">
    <location>
        <begin position="395"/>
        <end position="404"/>
    </location>
</feature>
<feature type="compositionally biased region" description="Basic and acidic residues" evidence="5">
    <location>
        <begin position="30"/>
        <end position="63"/>
    </location>
</feature>
<dbReference type="PANTHER" id="PTHR32341">
    <property type="entry name" value="INTERFERON-INDUCIBLE GTPASE"/>
    <property type="match status" value="1"/>
</dbReference>
<keyword evidence="2" id="KW-0547">Nucleotide-binding</keyword>
<feature type="region of interest" description="Disordered" evidence="5">
    <location>
        <begin position="1"/>
        <end position="210"/>
    </location>
</feature>
<dbReference type="EMBL" id="JADNRY010000017">
    <property type="protein sequence ID" value="KAF9073676.1"/>
    <property type="molecule type" value="Genomic_DNA"/>
</dbReference>
<feature type="compositionally biased region" description="Acidic residues" evidence="5">
    <location>
        <begin position="381"/>
        <end position="394"/>
    </location>
</feature>
<keyword evidence="3" id="KW-0378">Hydrolase</keyword>
<dbReference type="GO" id="GO:0005525">
    <property type="term" value="F:GTP binding"/>
    <property type="evidence" value="ECO:0007669"/>
    <property type="project" value="UniProtKB-KW"/>
</dbReference>
<dbReference type="InterPro" id="IPR027417">
    <property type="entry name" value="P-loop_NTPase"/>
</dbReference>
<dbReference type="InterPro" id="IPR030385">
    <property type="entry name" value="G_IRG_dom"/>
</dbReference>
<protein>
    <submittedName>
        <fullName evidence="7">Interferon-inducible GTPase-domain-containing protein</fullName>
    </submittedName>
</protein>
<dbReference type="Proteomes" id="UP000772434">
    <property type="component" value="Unassembled WGS sequence"/>
</dbReference>
<keyword evidence="4" id="KW-0342">GTP-binding</keyword>
<organism evidence="7 8">
    <name type="scientific">Rhodocollybia butyracea</name>
    <dbReference type="NCBI Taxonomy" id="206335"/>
    <lineage>
        <taxon>Eukaryota</taxon>
        <taxon>Fungi</taxon>
        <taxon>Dikarya</taxon>
        <taxon>Basidiomycota</taxon>
        <taxon>Agaricomycotina</taxon>
        <taxon>Agaricomycetes</taxon>
        <taxon>Agaricomycetidae</taxon>
        <taxon>Agaricales</taxon>
        <taxon>Marasmiineae</taxon>
        <taxon>Omphalotaceae</taxon>
        <taxon>Rhodocollybia</taxon>
    </lineage>
</organism>
<evidence type="ECO:0000256" key="3">
    <source>
        <dbReference type="ARBA" id="ARBA00022801"/>
    </source>
</evidence>
<evidence type="ECO:0000313" key="8">
    <source>
        <dbReference type="Proteomes" id="UP000772434"/>
    </source>
</evidence>
<dbReference type="SUPFAM" id="SSF52540">
    <property type="entry name" value="P-loop containing nucleoside triphosphate hydrolases"/>
    <property type="match status" value="1"/>
</dbReference>
<dbReference type="AlphaFoldDB" id="A0A9P5Q264"/>
<dbReference type="PANTHER" id="PTHR32341:SF17">
    <property type="entry name" value="IRG-TYPE G DOMAIN-CONTAINING PROTEIN"/>
    <property type="match status" value="1"/>
</dbReference>
<sequence>MGGKQSRAAKADVDEINERTIRRNPVVQAMEKKHREEVEDLQKTAQKRAVDDENLRSRQDKQHQKNLIALQAQLDQEAEARRVAEEHHKEAEQKRRQAEEEAAEHAKLAEKAQKVKDEAVHAAEKARKAMEEAEHRALNERRARDEAEVERKNAVLSAEDFRERERSAREAAADANEAKAKFERLEELARTKGEEAERQLHESTADKEKAEKELANARRREKQLADLQPVPMPTRADFERTKAERQYVEDRLHFAIAGVAGSGKSSLINAFRGVSKGTASAADTGVVETTRNIGRYEDPNPDRSKFVWYDIPGAGTASISSSDYFIKQGLYIFDAIIVLFDSRFVDTDIAILENCKKFNIPAFIVRSKSDEHVKAIADEMREELDEDESEDEEDTRSKEREARRTRIDTDAKGKYISDTRQNVKVNLRKAGLDEEQRVYLISRRTLLRIVRGKQVVPMKLIDEYELIKDVMAAIKARRVDPPVFKPDAKGGYLSSWGWGSGWSRK</sequence>
<dbReference type="Pfam" id="PF05049">
    <property type="entry name" value="IIGP"/>
    <property type="match status" value="1"/>
</dbReference>
<evidence type="ECO:0000256" key="5">
    <source>
        <dbReference type="SAM" id="MobiDB-lite"/>
    </source>
</evidence>
<comment type="similarity">
    <text evidence="1">Belongs to the TRAFAC class dynamin-like GTPase superfamily. IRG family.</text>
</comment>
<evidence type="ECO:0000256" key="2">
    <source>
        <dbReference type="ARBA" id="ARBA00022741"/>
    </source>
</evidence>
<evidence type="ECO:0000313" key="7">
    <source>
        <dbReference type="EMBL" id="KAF9073676.1"/>
    </source>
</evidence>
<evidence type="ECO:0000256" key="1">
    <source>
        <dbReference type="ARBA" id="ARBA00005429"/>
    </source>
</evidence>
<evidence type="ECO:0000259" key="6">
    <source>
        <dbReference type="PROSITE" id="PS51716"/>
    </source>
</evidence>
<feature type="region of interest" description="Disordered" evidence="5">
    <location>
        <begin position="381"/>
        <end position="404"/>
    </location>
</feature>
<dbReference type="GO" id="GO:0016020">
    <property type="term" value="C:membrane"/>
    <property type="evidence" value="ECO:0007669"/>
    <property type="project" value="InterPro"/>
</dbReference>
<dbReference type="Gene3D" id="3.40.50.300">
    <property type="entry name" value="P-loop containing nucleotide triphosphate hydrolases"/>
    <property type="match status" value="1"/>
</dbReference>
<dbReference type="InterPro" id="IPR051515">
    <property type="entry name" value="IRG"/>
</dbReference>
<feature type="domain" description="IRG-type G" evidence="6">
    <location>
        <begin position="250"/>
        <end position="461"/>
    </location>
</feature>
<gene>
    <name evidence="7" type="ORF">BDP27DRAFT_289328</name>
</gene>
<comment type="caution">
    <text evidence="7">The sequence shown here is derived from an EMBL/GenBank/DDBJ whole genome shotgun (WGS) entry which is preliminary data.</text>
</comment>
<dbReference type="InterPro" id="IPR007743">
    <property type="entry name" value="Immunity-related_GTPase-like"/>
</dbReference>
<feature type="compositionally biased region" description="Basic and acidic residues" evidence="5">
    <location>
        <begin position="9"/>
        <end position="21"/>
    </location>
</feature>
<accession>A0A9P5Q264</accession>
<dbReference type="PROSITE" id="PS51716">
    <property type="entry name" value="G_IRG"/>
    <property type="match status" value="1"/>
</dbReference>
<proteinExistence type="inferred from homology"/>
<dbReference type="OrthoDB" id="422720at2759"/>
<name>A0A9P5Q264_9AGAR</name>
<reference evidence="7" key="1">
    <citation type="submission" date="2020-11" db="EMBL/GenBank/DDBJ databases">
        <authorList>
            <consortium name="DOE Joint Genome Institute"/>
            <person name="Ahrendt S."/>
            <person name="Riley R."/>
            <person name="Andreopoulos W."/>
            <person name="Labutti K."/>
            <person name="Pangilinan J."/>
            <person name="Ruiz-Duenas F.J."/>
            <person name="Barrasa J.M."/>
            <person name="Sanchez-Garcia M."/>
            <person name="Camarero S."/>
            <person name="Miyauchi S."/>
            <person name="Serrano A."/>
            <person name="Linde D."/>
            <person name="Babiker R."/>
            <person name="Drula E."/>
            <person name="Ayuso-Fernandez I."/>
            <person name="Pacheco R."/>
            <person name="Padilla G."/>
            <person name="Ferreira P."/>
            <person name="Barriuso J."/>
            <person name="Kellner H."/>
            <person name="Castanera R."/>
            <person name="Alfaro M."/>
            <person name="Ramirez L."/>
            <person name="Pisabarro A.G."/>
            <person name="Kuo A."/>
            <person name="Tritt A."/>
            <person name="Lipzen A."/>
            <person name="He G."/>
            <person name="Yan M."/>
            <person name="Ng V."/>
            <person name="Cullen D."/>
            <person name="Martin F."/>
            <person name="Rosso M.-N."/>
            <person name="Henrissat B."/>
            <person name="Hibbett D."/>
            <person name="Martinez A.T."/>
            <person name="Grigoriev I.V."/>
        </authorList>
    </citation>
    <scope>NUCLEOTIDE SEQUENCE</scope>
    <source>
        <strain evidence="7">AH 40177</strain>
    </source>
</reference>
<evidence type="ECO:0000256" key="4">
    <source>
        <dbReference type="ARBA" id="ARBA00023134"/>
    </source>
</evidence>
<feature type="compositionally biased region" description="Basic and acidic residues" evidence="5">
    <location>
        <begin position="78"/>
        <end position="210"/>
    </location>
</feature>
<keyword evidence="8" id="KW-1185">Reference proteome</keyword>
<dbReference type="GO" id="GO:0003924">
    <property type="term" value="F:GTPase activity"/>
    <property type="evidence" value="ECO:0007669"/>
    <property type="project" value="TreeGrafter"/>
</dbReference>